<gene>
    <name evidence="2" type="ORF">EYC98_04575</name>
</gene>
<evidence type="ECO:0000313" key="3">
    <source>
        <dbReference type="Proteomes" id="UP001143362"/>
    </source>
</evidence>
<proteinExistence type="predicted"/>
<dbReference type="EMBL" id="SHNN01000001">
    <property type="protein sequence ID" value="MCX2980139.1"/>
    <property type="molecule type" value="Genomic_DNA"/>
</dbReference>
<dbReference type="InterPro" id="IPR032710">
    <property type="entry name" value="NTF2-like_dom_sf"/>
</dbReference>
<dbReference type="RefSeq" id="WP_279244118.1">
    <property type="nucleotide sequence ID" value="NZ_SHNN01000001.1"/>
</dbReference>
<dbReference type="Gene3D" id="3.10.450.50">
    <property type="match status" value="1"/>
</dbReference>
<comment type="caution">
    <text evidence="2">The sequence shown here is derived from an EMBL/GenBank/DDBJ whole genome shotgun (WGS) entry which is preliminary data.</text>
</comment>
<dbReference type="SUPFAM" id="SSF54427">
    <property type="entry name" value="NTF2-like"/>
    <property type="match status" value="1"/>
</dbReference>
<dbReference type="InterPro" id="IPR037401">
    <property type="entry name" value="SnoaL-like"/>
</dbReference>
<feature type="domain" description="SnoaL-like" evidence="1">
    <location>
        <begin position="4"/>
        <end position="123"/>
    </location>
</feature>
<organism evidence="2 3">
    <name type="scientific">Candidatus Litorirhabdus singularis</name>
    <dbReference type="NCBI Taxonomy" id="2518993"/>
    <lineage>
        <taxon>Bacteria</taxon>
        <taxon>Pseudomonadati</taxon>
        <taxon>Pseudomonadota</taxon>
        <taxon>Gammaproteobacteria</taxon>
        <taxon>Cellvibrionales</taxon>
        <taxon>Halieaceae</taxon>
        <taxon>Candidatus Litorirhabdus</taxon>
    </lineage>
</organism>
<name>A0ABT3TCY1_9GAMM</name>
<dbReference type="Proteomes" id="UP001143362">
    <property type="component" value="Unassembled WGS sequence"/>
</dbReference>
<accession>A0ABT3TCY1</accession>
<keyword evidence="3" id="KW-1185">Reference proteome</keyword>
<protein>
    <submittedName>
        <fullName evidence="2">Nuclear transport factor 2 family protein</fullName>
    </submittedName>
</protein>
<reference evidence="2" key="1">
    <citation type="submission" date="2019-02" db="EMBL/GenBank/DDBJ databases">
        <authorList>
            <person name="Li S.-H."/>
        </authorList>
    </citation>
    <scope>NUCLEOTIDE SEQUENCE</scope>
    <source>
        <strain evidence="2">IMCC14734</strain>
    </source>
</reference>
<evidence type="ECO:0000259" key="1">
    <source>
        <dbReference type="Pfam" id="PF13577"/>
    </source>
</evidence>
<dbReference type="Pfam" id="PF13577">
    <property type="entry name" value="SnoaL_4"/>
    <property type="match status" value="1"/>
</dbReference>
<sequence length="143" mass="16312">MSDVAAELAIRNLVAEYIDAVNRYDGDAWKATWSEDSVWFLMGMEVRGREEVFNLWQGAMGSFEFAIMMLNSGTIKVDGDTASGRWYITEHTKPTEGDASLVLGVYDDKYRLEDGQWLFAERRYHVMYHGPADYSAAYQPYPG</sequence>
<evidence type="ECO:0000313" key="2">
    <source>
        <dbReference type="EMBL" id="MCX2980139.1"/>
    </source>
</evidence>